<feature type="compositionally biased region" description="Basic and acidic residues" evidence="2">
    <location>
        <begin position="295"/>
        <end position="311"/>
    </location>
</feature>
<dbReference type="AlphaFoldDB" id="A0A2Z7AYQ5"/>
<name>A0A2Z7AYQ5_9LAMI</name>
<gene>
    <name evidence="4" type="ORF">F511_12158</name>
</gene>
<evidence type="ECO:0000259" key="3">
    <source>
        <dbReference type="PROSITE" id="PS50102"/>
    </source>
</evidence>
<dbReference type="OrthoDB" id="1912879at2759"/>
<protein>
    <recommendedName>
        <fullName evidence="3">RRM domain-containing protein</fullName>
    </recommendedName>
</protein>
<dbReference type="GO" id="GO:0003723">
    <property type="term" value="F:RNA binding"/>
    <property type="evidence" value="ECO:0007669"/>
    <property type="project" value="UniProtKB-UniRule"/>
</dbReference>
<dbReference type="InterPro" id="IPR000504">
    <property type="entry name" value="RRM_dom"/>
</dbReference>
<keyword evidence="1" id="KW-0694">RNA-binding</keyword>
<dbReference type="SUPFAM" id="SSF54928">
    <property type="entry name" value="RNA-binding domain, RBD"/>
    <property type="match status" value="1"/>
</dbReference>
<dbReference type="EMBL" id="KV011224">
    <property type="protein sequence ID" value="KZV26486.1"/>
    <property type="molecule type" value="Genomic_DNA"/>
</dbReference>
<dbReference type="PANTHER" id="PTHR37200">
    <property type="entry name" value="RNA-BINDING (RRM/RBD/RNP MOTIFS) FAMILY PROTEIN"/>
    <property type="match status" value="1"/>
</dbReference>
<evidence type="ECO:0000313" key="4">
    <source>
        <dbReference type="EMBL" id="KZV26486.1"/>
    </source>
</evidence>
<dbReference type="PROSITE" id="PS50102">
    <property type="entry name" value="RRM"/>
    <property type="match status" value="1"/>
</dbReference>
<accession>A0A2Z7AYQ5</accession>
<dbReference type="Gene3D" id="3.30.70.330">
    <property type="match status" value="1"/>
</dbReference>
<dbReference type="Proteomes" id="UP000250235">
    <property type="component" value="Unassembled WGS sequence"/>
</dbReference>
<evidence type="ECO:0000256" key="2">
    <source>
        <dbReference type="SAM" id="MobiDB-lite"/>
    </source>
</evidence>
<dbReference type="InterPro" id="IPR035979">
    <property type="entry name" value="RBD_domain_sf"/>
</dbReference>
<proteinExistence type="predicted"/>
<reference evidence="4 5" key="1">
    <citation type="journal article" date="2015" name="Proc. Natl. Acad. Sci. U.S.A.">
        <title>The resurrection genome of Boea hygrometrica: A blueprint for survival of dehydration.</title>
        <authorList>
            <person name="Xiao L."/>
            <person name="Yang G."/>
            <person name="Zhang L."/>
            <person name="Yang X."/>
            <person name="Zhao S."/>
            <person name="Ji Z."/>
            <person name="Zhou Q."/>
            <person name="Hu M."/>
            <person name="Wang Y."/>
            <person name="Chen M."/>
            <person name="Xu Y."/>
            <person name="Jin H."/>
            <person name="Xiao X."/>
            <person name="Hu G."/>
            <person name="Bao F."/>
            <person name="Hu Y."/>
            <person name="Wan P."/>
            <person name="Li L."/>
            <person name="Deng X."/>
            <person name="Kuang T."/>
            <person name="Xiang C."/>
            <person name="Zhu J.K."/>
            <person name="Oliver M.J."/>
            <person name="He Y."/>
        </authorList>
    </citation>
    <scope>NUCLEOTIDE SEQUENCE [LARGE SCALE GENOMIC DNA]</scope>
    <source>
        <strain evidence="5">cv. XS01</strain>
    </source>
</reference>
<feature type="region of interest" description="Disordered" evidence="2">
    <location>
        <begin position="200"/>
        <end position="219"/>
    </location>
</feature>
<sequence length="350" mass="39393">EFEGDESDEDDEVIVPLQNMKEWLENRPRGFGEGKVYDTSVEDKLMEEIEQSRKAQLANIDKLRSKAIKANSKKELPKQDKASSHVPNGFRVRMVNLPKKKNIHRDLRLAFEAVPGIQNIEPVVSGNEKTRDPVCKGLAFMDFKYKDQAERFVENFSGTSLSFGKVQKQIKCELLNPKSEPASLLNSKSHLESDLLNYKSQKPASDKSHKKANHSPKQAVLSSENVFQAIVGTNSPFLSSGEEDVLSEDEDADENYVEAQWEDDNEIMPKFNEELGTRHESAAKSSSSKQGRKIRQNDKKGSPDVKKDKILKPNIPGSAKRLKIREKSVLTNVFSKYGAKASSTVKELTR</sequence>
<feature type="region of interest" description="Disordered" evidence="2">
    <location>
        <begin position="276"/>
        <end position="318"/>
    </location>
</feature>
<feature type="non-terminal residue" evidence="4">
    <location>
        <position position="1"/>
    </location>
</feature>
<evidence type="ECO:0000256" key="1">
    <source>
        <dbReference type="PROSITE-ProRule" id="PRU00176"/>
    </source>
</evidence>
<feature type="domain" description="RRM" evidence="3">
    <location>
        <begin position="90"/>
        <end position="177"/>
    </location>
</feature>
<organism evidence="4 5">
    <name type="scientific">Dorcoceras hygrometricum</name>
    <dbReference type="NCBI Taxonomy" id="472368"/>
    <lineage>
        <taxon>Eukaryota</taxon>
        <taxon>Viridiplantae</taxon>
        <taxon>Streptophyta</taxon>
        <taxon>Embryophyta</taxon>
        <taxon>Tracheophyta</taxon>
        <taxon>Spermatophyta</taxon>
        <taxon>Magnoliopsida</taxon>
        <taxon>eudicotyledons</taxon>
        <taxon>Gunneridae</taxon>
        <taxon>Pentapetalae</taxon>
        <taxon>asterids</taxon>
        <taxon>lamiids</taxon>
        <taxon>Lamiales</taxon>
        <taxon>Gesneriaceae</taxon>
        <taxon>Didymocarpoideae</taxon>
        <taxon>Trichosporeae</taxon>
        <taxon>Loxocarpinae</taxon>
        <taxon>Dorcoceras</taxon>
    </lineage>
</organism>
<keyword evidence="5" id="KW-1185">Reference proteome</keyword>
<dbReference type="PANTHER" id="PTHR37200:SF1">
    <property type="entry name" value="RNA-BINDING (RRM_RBD_RNP MOTIFS) FAMILY PROTEIN"/>
    <property type="match status" value="1"/>
</dbReference>
<dbReference type="InterPro" id="IPR012677">
    <property type="entry name" value="Nucleotide-bd_a/b_plait_sf"/>
</dbReference>
<evidence type="ECO:0000313" key="5">
    <source>
        <dbReference type="Proteomes" id="UP000250235"/>
    </source>
</evidence>